<dbReference type="EMBL" id="JACJIM010000005">
    <property type="protein sequence ID" value="MBA9063896.1"/>
    <property type="molecule type" value="Genomic_DNA"/>
</dbReference>
<dbReference type="Proteomes" id="UP000565455">
    <property type="component" value="Unassembled WGS sequence"/>
</dbReference>
<evidence type="ECO:0000256" key="1">
    <source>
        <dbReference type="SAM" id="MobiDB-lite"/>
    </source>
</evidence>
<accession>A0ABR6DCS7</accession>
<organism evidence="2 3">
    <name type="scientific">Methylobacterium fujisawaense</name>
    <dbReference type="NCBI Taxonomy" id="107400"/>
    <lineage>
        <taxon>Bacteria</taxon>
        <taxon>Pseudomonadati</taxon>
        <taxon>Pseudomonadota</taxon>
        <taxon>Alphaproteobacteria</taxon>
        <taxon>Hyphomicrobiales</taxon>
        <taxon>Methylobacteriaceae</taxon>
        <taxon>Methylobacterium</taxon>
    </lineage>
</organism>
<protein>
    <submittedName>
        <fullName evidence="2">Uncharacterized protein</fullName>
    </submittedName>
</protein>
<reference evidence="2 3" key="1">
    <citation type="submission" date="2020-08" db="EMBL/GenBank/DDBJ databases">
        <title>Genomic Encyclopedia of Type Strains, Phase IV (KMG-IV): sequencing the most valuable type-strain genomes for metagenomic binning, comparative biology and taxonomic classification.</title>
        <authorList>
            <person name="Goeker M."/>
        </authorList>
    </citation>
    <scope>NUCLEOTIDE SEQUENCE [LARGE SCALE GENOMIC DNA]</scope>
    <source>
        <strain evidence="2 3">DSM 5686</strain>
    </source>
</reference>
<evidence type="ECO:0000313" key="2">
    <source>
        <dbReference type="EMBL" id="MBA9063896.1"/>
    </source>
</evidence>
<dbReference type="GeneID" id="96604971"/>
<comment type="caution">
    <text evidence="2">The sequence shown here is derived from an EMBL/GenBank/DDBJ whole genome shotgun (WGS) entry which is preliminary data.</text>
</comment>
<keyword evidence="3" id="KW-1185">Reference proteome</keyword>
<feature type="region of interest" description="Disordered" evidence="1">
    <location>
        <begin position="48"/>
        <end position="68"/>
    </location>
</feature>
<sequence length="68" mass="7515">MASSYRGLYKCLPKQDRPTHIQVVDTGGNSLPLPIDTYEDRDVQPDWRKLPWQGEDGAGLSGLQGASE</sequence>
<gene>
    <name evidence="2" type="ORF">GGQ91_003297</name>
</gene>
<proteinExistence type="predicted"/>
<dbReference type="RefSeq" id="WP_182592395.1">
    <property type="nucleotide sequence ID" value="NZ_JACJIM010000005.1"/>
</dbReference>
<evidence type="ECO:0000313" key="3">
    <source>
        <dbReference type="Proteomes" id="UP000565455"/>
    </source>
</evidence>
<name>A0ABR6DCS7_9HYPH</name>